<evidence type="ECO:0000313" key="1">
    <source>
        <dbReference type="EMBL" id="MFM0521539.1"/>
    </source>
</evidence>
<name>A0ABW9CT31_9BURK</name>
<keyword evidence="2" id="KW-1185">Reference proteome</keyword>
<sequence>MDADARRLLNMDPAIAVPQFYSPSYISDSTVHRHESNALQKHRVHVDNKAMDTCDNNIVGAFELRMIDADIAHIRLAIEAVLHESNSALPMLYWRRRLEHLLRSRHLLHHQFSAVADLLTRIEKISEAERDDAPTAIGRASSSLARAIAR</sequence>
<evidence type="ECO:0000313" key="2">
    <source>
        <dbReference type="Proteomes" id="UP001629462"/>
    </source>
</evidence>
<dbReference type="Proteomes" id="UP001629462">
    <property type="component" value="Unassembled WGS sequence"/>
</dbReference>
<dbReference type="RefSeq" id="WP_250487590.1">
    <property type="nucleotide sequence ID" value="NZ_JAQQDB010000036.1"/>
</dbReference>
<organism evidence="1 2">
    <name type="scientific">Caballeronia jiangsuensis</name>
    <dbReference type="NCBI Taxonomy" id="1458357"/>
    <lineage>
        <taxon>Bacteria</taxon>
        <taxon>Pseudomonadati</taxon>
        <taxon>Pseudomonadota</taxon>
        <taxon>Betaproteobacteria</taxon>
        <taxon>Burkholderiales</taxon>
        <taxon>Burkholderiaceae</taxon>
        <taxon>Caballeronia</taxon>
    </lineage>
</organism>
<gene>
    <name evidence="1" type="ORF">PQR08_29350</name>
</gene>
<protein>
    <submittedName>
        <fullName evidence="1">Uncharacterized protein</fullName>
    </submittedName>
</protein>
<dbReference type="EMBL" id="JAQQDB010000036">
    <property type="protein sequence ID" value="MFM0521539.1"/>
    <property type="molecule type" value="Genomic_DNA"/>
</dbReference>
<accession>A0ABW9CT31</accession>
<proteinExistence type="predicted"/>
<comment type="caution">
    <text evidence="1">The sequence shown here is derived from an EMBL/GenBank/DDBJ whole genome shotgun (WGS) entry which is preliminary data.</text>
</comment>
<reference evidence="1 2" key="1">
    <citation type="journal article" date="2024" name="Chem. Sci.">
        <title>Discovery of megapolipeptins by genome mining of a Burkholderiales bacteria collection.</title>
        <authorList>
            <person name="Paulo B.S."/>
            <person name="Recchia M.J.J."/>
            <person name="Lee S."/>
            <person name="Fergusson C.H."/>
            <person name="Romanowski S.B."/>
            <person name="Hernandez A."/>
            <person name="Krull N."/>
            <person name="Liu D.Y."/>
            <person name="Cavanagh H."/>
            <person name="Bos A."/>
            <person name="Gray C.A."/>
            <person name="Murphy B.T."/>
            <person name="Linington R.G."/>
            <person name="Eustaquio A.S."/>
        </authorList>
    </citation>
    <scope>NUCLEOTIDE SEQUENCE [LARGE SCALE GENOMIC DNA]</scope>
    <source>
        <strain evidence="1 2">RL17-374-BIF-D</strain>
    </source>
</reference>